<evidence type="ECO:0000256" key="1">
    <source>
        <dbReference type="ARBA" id="ARBA00022741"/>
    </source>
</evidence>
<feature type="binding site" evidence="3">
    <location>
        <begin position="111"/>
        <end position="118"/>
    </location>
    <ligand>
        <name>ATP</name>
        <dbReference type="ChEBI" id="CHEBI:30616"/>
    </ligand>
</feature>
<dbReference type="InterPro" id="IPR019821">
    <property type="entry name" value="Kinesin_motor_CS"/>
</dbReference>
<dbReference type="AlphaFoldDB" id="A0A4E0S3H9"/>
<dbReference type="SMART" id="SM00129">
    <property type="entry name" value="KISc"/>
    <property type="match status" value="1"/>
</dbReference>
<dbReference type="PANTHER" id="PTHR47117">
    <property type="entry name" value="STAR-RELATED LIPID TRANSFER PROTEIN 9"/>
    <property type="match status" value="1"/>
</dbReference>
<dbReference type="GO" id="GO:0003777">
    <property type="term" value="F:microtubule motor activity"/>
    <property type="evidence" value="ECO:0007669"/>
    <property type="project" value="InterPro"/>
</dbReference>
<dbReference type="Proteomes" id="UP000230066">
    <property type="component" value="Unassembled WGS sequence"/>
</dbReference>
<keyword evidence="2 3" id="KW-0067">ATP-binding</keyword>
<proteinExistence type="inferred from homology"/>
<dbReference type="Gene3D" id="3.40.850.10">
    <property type="entry name" value="Kinesin motor domain"/>
    <property type="match status" value="1"/>
</dbReference>
<dbReference type="SUPFAM" id="SSF52540">
    <property type="entry name" value="P-loop containing nucleoside triphosphate hydrolases"/>
    <property type="match status" value="1"/>
</dbReference>
<sequence length="695" mass="77674">MNKPSTVIAAVRVRPFCSRELDTEEAIPVVSMPKAGVVCLHSRRPSGTSTRQFVFDHTFWSCTRDNPKSSGDENSPTSIPYADQAKVYKALAFPLLMRTLEGYNACLFAYGMTSSGKTFSITGPPENPGIIPRLVDDLFTQIAKKQSSECDYTVEMSYFEIYNERIRDLLSDRTNQSSGLTVREHPTTGPYVEGLCRLGVRSKTDIMGWLRVGNRQRTVANTTWNDQSSRSHTVFTLFLTRRTVAKYPFGDMIENVYNSQINVVDLAGSERQVSSKPVDNRLNESCYINKSLFNLGKVISQLARNNAPKMDLIPPKTDPRGQTKRKDPLEWYTPNRWVSKKSGYVSYRDSVLTWLLRDSLGGNAMTAMLATISPSAQHLEESLATLNYAKKAQSIVNKAVINEDPQGRVIRQLIAEVNRLRQESSVRCEPGSPQAYEVARLREVLVARENEVRELSRQLAERSFGTQPASPARVSSCGTASTIVPTSPDPPRAPLVDQMTSPIITTAPCNLLSPTSHTPVRPQRIKIDKPTQSTGCGTDPVSVANQSTHAIVSVRDVSIPTQNMFFCNPSVHAQMRREIERLQTGNVEALQTIGQAELRIQDLELKNHALQSDVLYYSKLSETYRVACDTLRDSHEQSIQMINTLLQALLRRTEEWQLVTTAFMEHTVHDDGSEHPAPMETLFNGHECMPAANET</sequence>
<comment type="similarity">
    <text evidence="3 4">Belongs to the TRAFAC class myosin-kinesin ATPase superfamily. Kinesin family.</text>
</comment>
<gene>
    <name evidence="8" type="ORF">D915_001550</name>
</gene>
<dbReference type="InterPro" id="IPR001752">
    <property type="entry name" value="Kinesin_motor_dom"/>
</dbReference>
<dbReference type="GO" id="GO:0008017">
    <property type="term" value="F:microtubule binding"/>
    <property type="evidence" value="ECO:0007669"/>
    <property type="project" value="InterPro"/>
</dbReference>
<evidence type="ECO:0000256" key="5">
    <source>
        <dbReference type="SAM" id="Coils"/>
    </source>
</evidence>
<evidence type="ECO:0000313" key="8">
    <source>
        <dbReference type="EMBL" id="THD27460.1"/>
    </source>
</evidence>
<dbReference type="GO" id="GO:0007018">
    <property type="term" value="P:microtubule-based movement"/>
    <property type="evidence" value="ECO:0007669"/>
    <property type="project" value="InterPro"/>
</dbReference>
<evidence type="ECO:0000256" key="6">
    <source>
        <dbReference type="SAM" id="MobiDB-lite"/>
    </source>
</evidence>
<keyword evidence="5" id="KW-0175">Coiled coil</keyword>
<dbReference type="PROSITE" id="PS00411">
    <property type="entry name" value="KINESIN_MOTOR_1"/>
    <property type="match status" value="1"/>
</dbReference>
<dbReference type="GO" id="GO:0005874">
    <property type="term" value="C:microtubule"/>
    <property type="evidence" value="ECO:0007669"/>
    <property type="project" value="UniProtKB-KW"/>
</dbReference>
<keyword evidence="9" id="KW-1185">Reference proteome</keyword>
<protein>
    <recommendedName>
        <fullName evidence="4">Kinesin-like protein</fullName>
    </recommendedName>
</protein>
<dbReference type="Pfam" id="PF00225">
    <property type="entry name" value="Kinesin"/>
    <property type="match status" value="1"/>
</dbReference>
<dbReference type="InterPro" id="IPR036961">
    <property type="entry name" value="Kinesin_motor_dom_sf"/>
</dbReference>
<accession>A0A4E0S3H9</accession>
<dbReference type="PRINTS" id="PR00380">
    <property type="entry name" value="KINESINHEAVY"/>
</dbReference>
<keyword evidence="4" id="KW-0493">Microtubule</keyword>
<keyword evidence="3 4" id="KW-0505">Motor protein</keyword>
<name>A0A4E0S3H9_FASHE</name>
<dbReference type="GO" id="GO:0005524">
    <property type="term" value="F:ATP binding"/>
    <property type="evidence" value="ECO:0007669"/>
    <property type="project" value="UniProtKB-UniRule"/>
</dbReference>
<evidence type="ECO:0000256" key="3">
    <source>
        <dbReference type="PROSITE-ProRule" id="PRU00283"/>
    </source>
</evidence>
<dbReference type="PANTHER" id="PTHR47117:SF5">
    <property type="entry name" value="KINESIN-LIKE PROTEIN KIF14"/>
    <property type="match status" value="1"/>
</dbReference>
<feature type="coiled-coil region" evidence="5">
    <location>
        <begin position="586"/>
        <end position="613"/>
    </location>
</feature>
<feature type="region of interest" description="Disordered" evidence="6">
    <location>
        <begin position="463"/>
        <end position="492"/>
    </location>
</feature>
<organism evidence="8 9">
    <name type="scientific">Fasciola hepatica</name>
    <name type="common">Liver fluke</name>
    <dbReference type="NCBI Taxonomy" id="6192"/>
    <lineage>
        <taxon>Eukaryota</taxon>
        <taxon>Metazoa</taxon>
        <taxon>Spiralia</taxon>
        <taxon>Lophotrochozoa</taxon>
        <taxon>Platyhelminthes</taxon>
        <taxon>Trematoda</taxon>
        <taxon>Digenea</taxon>
        <taxon>Plagiorchiida</taxon>
        <taxon>Echinostomata</taxon>
        <taxon>Echinostomatoidea</taxon>
        <taxon>Fasciolidae</taxon>
        <taxon>Fasciola</taxon>
    </lineage>
</organism>
<feature type="compositionally biased region" description="Polar residues" evidence="6">
    <location>
        <begin position="476"/>
        <end position="485"/>
    </location>
</feature>
<dbReference type="InterPro" id="IPR027417">
    <property type="entry name" value="P-loop_NTPase"/>
</dbReference>
<evidence type="ECO:0000256" key="2">
    <source>
        <dbReference type="ARBA" id="ARBA00022840"/>
    </source>
</evidence>
<evidence type="ECO:0000313" key="9">
    <source>
        <dbReference type="Proteomes" id="UP000230066"/>
    </source>
</evidence>
<keyword evidence="1 3" id="KW-0547">Nucleotide-binding</keyword>
<comment type="caution">
    <text evidence="8">The sequence shown here is derived from an EMBL/GenBank/DDBJ whole genome shotgun (WGS) entry which is preliminary data.</text>
</comment>
<evidence type="ECO:0000259" key="7">
    <source>
        <dbReference type="PROSITE" id="PS50067"/>
    </source>
</evidence>
<dbReference type="EMBL" id="JXXN02000418">
    <property type="protein sequence ID" value="THD27460.1"/>
    <property type="molecule type" value="Genomic_DNA"/>
</dbReference>
<evidence type="ECO:0000256" key="4">
    <source>
        <dbReference type="RuleBase" id="RU000394"/>
    </source>
</evidence>
<reference evidence="8" key="1">
    <citation type="submission" date="2019-03" db="EMBL/GenBank/DDBJ databases">
        <title>Improved annotation for the trematode Fasciola hepatica.</title>
        <authorList>
            <person name="Choi Y.-J."/>
            <person name="Martin J."/>
            <person name="Mitreva M."/>
        </authorList>
    </citation>
    <scope>NUCLEOTIDE SEQUENCE [LARGE SCALE GENOMIC DNA]</scope>
</reference>
<feature type="domain" description="Kinesin motor" evidence="7">
    <location>
        <begin position="6"/>
        <end position="395"/>
    </location>
</feature>
<dbReference type="PROSITE" id="PS50067">
    <property type="entry name" value="KINESIN_MOTOR_2"/>
    <property type="match status" value="1"/>
</dbReference>